<evidence type="ECO:0000313" key="13">
    <source>
        <dbReference type="EMBL" id="ATV66282.1"/>
    </source>
</evidence>
<name>A0A2D3PF36_9FUSO</name>
<keyword evidence="7 8" id="KW-0066">ATP synthesis</keyword>
<evidence type="ECO:0000256" key="2">
    <source>
        <dbReference type="ARBA" id="ARBA00005712"/>
    </source>
</evidence>
<keyword evidence="8" id="KW-0375">Hydrogen ion transport</keyword>
<dbReference type="InterPro" id="IPR020546">
    <property type="entry name" value="ATP_synth_F1_dsu/esu_N"/>
</dbReference>
<evidence type="ECO:0000313" key="15">
    <source>
        <dbReference type="Proteomes" id="UP000231749"/>
    </source>
</evidence>
<evidence type="ECO:0000256" key="9">
    <source>
        <dbReference type="RuleBase" id="RU003656"/>
    </source>
</evidence>
<accession>A0A2D3PF36</accession>
<feature type="domain" description="ATP synthase F1 complex delta/epsilon subunit N-terminal" evidence="11">
    <location>
        <begin position="3"/>
        <end position="80"/>
    </location>
</feature>
<keyword evidence="10" id="KW-0175">Coiled coil</keyword>
<evidence type="ECO:0000256" key="1">
    <source>
        <dbReference type="ARBA" id="ARBA00004184"/>
    </source>
</evidence>
<reference evidence="15" key="2">
    <citation type="submission" date="2017-11" db="EMBL/GenBank/DDBJ databases">
        <title>Genome sequencing of Fusobacterium periodonticum KCOM 1282.</title>
        <authorList>
            <person name="Kook J.-K."/>
            <person name="Park S.-N."/>
            <person name="Lim Y.K."/>
        </authorList>
    </citation>
    <scope>NUCLEOTIDE SEQUENCE [LARGE SCALE GENOMIC DNA]</scope>
    <source>
        <strain evidence="15">KCOM 1282</strain>
    </source>
</reference>
<gene>
    <name evidence="8 12" type="primary">atpC</name>
    <name evidence="12" type="ORF">CTM72_10380</name>
    <name evidence="13" type="ORF">CTM86_06595</name>
</gene>
<dbReference type="HAMAP" id="MF_00530">
    <property type="entry name" value="ATP_synth_epsil_bac"/>
    <property type="match status" value="1"/>
</dbReference>
<evidence type="ECO:0000256" key="3">
    <source>
        <dbReference type="ARBA" id="ARBA00022448"/>
    </source>
</evidence>
<dbReference type="AlphaFoldDB" id="A0A2D3PF36"/>
<dbReference type="GO" id="GO:0012505">
    <property type="term" value="C:endomembrane system"/>
    <property type="evidence" value="ECO:0007669"/>
    <property type="project" value="UniProtKB-SubCell"/>
</dbReference>
<dbReference type="EMBL" id="CP024699">
    <property type="protein sequence ID" value="ATV60082.1"/>
    <property type="molecule type" value="Genomic_DNA"/>
</dbReference>
<dbReference type="PANTHER" id="PTHR13822:SF10">
    <property type="entry name" value="ATP SYNTHASE EPSILON CHAIN, CHLOROPLASTIC"/>
    <property type="match status" value="1"/>
</dbReference>
<reference evidence="12 14" key="1">
    <citation type="submission" date="2017-11" db="EMBL/GenBank/DDBJ databases">
        <title>Genome sequencing of Fusobacterium periodonticum KCOM 1261.</title>
        <authorList>
            <person name="Kook J.-K."/>
            <person name="Park S.-N."/>
            <person name="Lim Y.K."/>
        </authorList>
    </citation>
    <scope>NUCLEOTIDE SEQUENCE [LARGE SCALE GENOMIC DNA]</scope>
    <source>
        <strain evidence="12 14">KCOM 1261</strain>
    </source>
</reference>
<sequence>MLVSVVTQIKKVLEQEAGYLRLRTSEGDIGIMPNHAPLVAELSAGKMEIESPSKDRRDVYFLTGGFLEISNNQATIIADEIFTLDEINIENEQLELEKLRKELELDLTEEEKQKIQKRIKISSAMIDAKTN</sequence>
<reference evidence="13" key="4">
    <citation type="journal article" date="2019" name="Curr. Microbiol.">
        <title>Fusobacterium pseudoperiodonticum sp. nov., Isolated from the Human Oral Cavity.</title>
        <authorList>
            <person name="Park S.N."/>
            <person name="Lim Y.K."/>
            <person name="Shin J.H."/>
            <person name="Kim H.S."/>
            <person name="Jo E."/>
            <person name="Lee W.P."/>
            <person name="Shin Y."/>
            <person name="Paek J."/>
            <person name="Chang Y.H."/>
            <person name="Kim H."/>
            <person name="Kook J.K."/>
        </authorList>
    </citation>
    <scope>NUCLEOTIDE SEQUENCE</scope>
    <source>
        <strain evidence="13">KCOM 1282</strain>
    </source>
</reference>
<evidence type="ECO:0000256" key="8">
    <source>
        <dbReference type="HAMAP-Rule" id="MF_00530"/>
    </source>
</evidence>
<dbReference type="Gene3D" id="2.60.15.10">
    <property type="entry name" value="F0F1 ATP synthase delta/epsilon subunit, N-terminal"/>
    <property type="match status" value="1"/>
</dbReference>
<evidence type="ECO:0000313" key="14">
    <source>
        <dbReference type="Proteomes" id="UP000230056"/>
    </source>
</evidence>
<evidence type="ECO:0000256" key="4">
    <source>
        <dbReference type="ARBA" id="ARBA00023065"/>
    </source>
</evidence>
<keyword evidence="5 8" id="KW-0472">Membrane</keyword>
<dbReference type="GO" id="GO:0005886">
    <property type="term" value="C:plasma membrane"/>
    <property type="evidence" value="ECO:0007669"/>
    <property type="project" value="UniProtKB-SubCell"/>
</dbReference>
<comment type="function">
    <text evidence="8">Produces ATP from ADP in the presence of a proton gradient across the membrane.</text>
</comment>
<dbReference type="PANTHER" id="PTHR13822">
    <property type="entry name" value="ATP SYNTHASE DELTA/EPSILON CHAIN"/>
    <property type="match status" value="1"/>
</dbReference>
<evidence type="ECO:0000256" key="6">
    <source>
        <dbReference type="ARBA" id="ARBA00023196"/>
    </source>
</evidence>
<protein>
    <recommendedName>
        <fullName evidence="8">ATP synthase epsilon chain</fullName>
    </recommendedName>
    <alternativeName>
        <fullName evidence="8">ATP synthase F1 sector epsilon subunit</fullName>
    </alternativeName>
    <alternativeName>
        <fullName evidence="8">F-ATPase epsilon subunit</fullName>
    </alternativeName>
</protein>
<keyword evidence="3 8" id="KW-0813">Transport</keyword>
<dbReference type="RefSeq" id="WP_099990750.1">
    <property type="nucleotide sequence ID" value="NZ_CP024699.1"/>
</dbReference>
<dbReference type="GO" id="GO:0046933">
    <property type="term" value="F:proton-transporting ATP synthase activity, rotational mechanism"/>
    <property type="evidence" value="ECO:0007669"/>
    <property type="project" value="UniProtKB-UniRule"/>
</dbReference>
<dbReference type="Proteomes" id="UP000230056">
    <property type="component" value="Chromosome"/>
</dbReference>
<evidence type="ECO:0000313" key="12">
    <source>
        <dbReference type="EMBL" id="ATV60082.1"/>
    </source>
</evidence>
<dbReference type="NCBIfam" id="TIGR01216">
    <property type="entry name" value="ATP_synt_epsi"/>
    <property type="match status" value="1"/>
</dbReference>
<reference evidence="13" key="3">
    <citation type="submission" date="2017-11" db="EMBL/GenBank/DDBJ databases">
        <authorList>
            <person name="Kook J.-K."/>
            <person name="Park S.-N."/>
            <person name="Lim Y.K."/>
        </authorList>
    </citation>
    <scope>NUCLEOTIDE SEQUENCE</scope>
    <source>
        <strain evidence="13">KCOM 1282</strain>
    </source>
</reference>
<evidence type="ECO:0000256" key="7">
    <source>
        <dbReference type="ARBA" id="ARBA00023310"/>
    </source>
</evidence>
<dbReference type="GO" id="GO:0045259">
    <property type="term" value="C:proton-transporting ATP synthase complex"/>
    <property type="evidence" value="ECO:0007669"/>
    <property type="project" value="UniProtKB-KW"/>
</dbReference>
<evidence type="ECO:0000259" key="11">
    <source>
        <dbReference type="Pfam" id="PF02823"/>
    </source>
</evidence>
<dbReference type="Proteomes" id="UP000231749">
    <property type="component" value="Chromosome"/>
</dbReference>
<evidence type="ECO:0000256" key="5">
    <source>
        <dbReference type="ARBA" id="ARBA00023136"/>
    </source>
</evidence>
<proteinExistence type="inferred from homology"/>
<keyword evidence="4 8" id="KW-0406">Ion transport</keyword>
<comment type="similarity">
    <text evidence="2 8 9">Belongs to the ATPase epsilon chain family.</text>
</comment>
<feature type="coiled-coil region" evidence="10">
    <location>
        <begin position="82"/>
        <end position="120"/>
    </location>
</feature>
<dbReference type="CDD" id="cd12152">
    <property type="entry name" value="F1-ATPase_delta"/>
    <property type="match status" value="1"/>
</dbReference>
<keyword evidence="6 8" id="KW-0139">CF(1)</keyword>
<comment type="subunit">
    <text evidence="8 9">F-type ATPases have 2 components, CF(1) - the catalytic core - and CF(0) - the membrane proton channel. CF(1) has five subunits: alpha(3), beta(3), gamma(1), delta(1), epsilon(1). CF(0) has three main subunits: a, b and c.</text>
</comment>
<dbReference type="SUPFAM" id="SSF51344">
    <property type="entry name" value="Epsilon subunit of F1F0-ATP synthase N-terminal domain"/>
    <property type="match status" value="1"/>
</dbReference>
<dbReference type="InterPro" id="IPR001469">
    <property type="entry name" value="ATP_synth_F1_dsu/esu"/>
</dbReference>
<dbReference type="GO" id="GO:0005524">
    <property type="term" value="F:ATP binding"/>
    <property type="evidence" value="ECO:0007669"/>
    <property type="project" value="UniProtKB-UniRule"/>
</dbReference>
<organism evidence="12 14">
    <name type="scientific">Fusobacterium pseudoperiodonticum</name>
    <dbReference type="NCBI Taxonomy" id="2663009"/>
    <lineage>
        <taxon>Bacteria</taxon>
        <taxon>Fusobacteriati</taxon>
        <taxon>Fusobacteriota</taxon>
        <taxon>Fusobacteriia</taxon>
        <taxon>Fusobacteriales</taxon>
        <taxon>Fusobacteriaceae</taxon>
        <taxon>Fusobacterium</taxon>
    </lineage>
</organism>
<evidence type="ECO:0000256" key="10">
    <source>
        <dbReference type="SAM" id="Coils"/>
    </source>
</evidence>
<comment type="subcellular location">
    <subcellularLocation>
        <location evidence="8">Cell membrane</location>
        <topology evidence="8">Peripheral membrane protein</topology>
    </subcellularLocation>
    <subcellularLocation>
        <location evidence="1">Endomembrane system</location>
        <topology evidence="1">Peripheral membrane protein</topology>
    </subcellularLocation>
</comment>
<dbReference type="EMBL" id="CP024702">
    <property type="protein sequence ID" value="ATV66282.1"/>
    <property type="molecule type" value="Genomic_DNA"/>
</dbReference>
<keyword evidence="8" id="KW-1003">Cell membrane</keyword>
<dbReference type="InterPro" id="IPR036771">
    <property type="entry name" value="ATPsynth_dsu/esu_N"/>
</dbReference>
<dbReference type="Pfam" id="PF02823">
    <property type="entry name" value="ATP-synt_DE_N"/>
    <property type="match status" value="1"/>
</dbReference>